<dbReference type="SUPFAM" id="SSF48403">
    <property type="entry name" value="Ankyrin repeat"/>
    <property type="match status" value="1"/>
</dbReference>
<dbReference type="PANTHER" id="PTHR24173">
    <property type="entry name" value="ANKYRIN REPEAT CONTAINING"/>
    <property type="match status" value="1"/>
</dbReference>
<evidence type="ECO:0000256" key="5">
    <source>
        <dbReference type="SAM" id="Phobius"/>
    </source>
</evidence>
<keyword evidence="1" id="KW-0677">Repeat</keyword>
<feature type="compositionally biased region" description="Basic residues" evidence="4">
    <location>
        <begin position="461"/>
        <end position="476"/>
    </location>
</feature>
<dbReference type="SMART" id="SM00248">
    <property type="entry name" value="ANK"/>
    <property type="match status" value="5"/>
</dbReference>
<dbReference type="Pfam" id="PF03142">
    <property type="entry name" value="Chitin_synth_2"/>
    <property type="match status" value="1"/>
</dbReference>
<proteinExistence type="predicted"/>
<feature type="compositionally biased region" description="Basic residues" evidence="4">
    <location>
        <begin position="443"/>
        <end position="453"/>
    </location>
</feature>
<feature type="region of interest" description="Disordered" evidence="4">
    <location>
        <begin position="317"/>
        <end position="518"/>
    </location>
</feature>
<sequence length="1033" mass="111700">MSYPAAHNRRTGRSDNASSALNTPSGGADAIRASYAISATPRLGALGERSAELLDACRNNDLALFLAHMRRPHHAARSAHDGFSPLIGACSYDAHRIVQWLCRNDRAALERKDSRGNTPLHHAAAAGAVRSIAAMRDARVRLDVRNSEGATALHFAAYHGHRETAALLVAAARSLLDAHDTTGKTPLMLAAFRGRTQAASLLLARGASVNVQDRAGWSALMYAAFAGRIAICRELLDYAANPALKDRASARCASDWARRAGYYEVADMLQNRVVSLRTPSLPEGVDMPYLHLPTPVPASSRPISQAPSLLRPAIERALSPTRRRSHVRPLPPPTIPQSPASTAIRGSFNKMPSRQQTPKGLNIAMSGRTAEPSSKQSVVSKKASPVPSVPAASRKQQSQKSTLSPKQRNVEPMDPMPLKKKKSPNPDHARSAPPPPPPPPQQKPRKLAAKKAHAGADPKAPRRVQQKAGRLVRVKRQVAQIPEAPPPPLESTSQKVVSPQKTPQPQKPTSPQKPTPLHTPITVVTEVQHEAADLQKVPSLSSRIRDTVSRASLRYLDSRTPPELRSSASASRDLEAAQAAGRQRRRLPTLASPRRHSINSAWMGPCWRVFARIVTLWMPSFVLRKLLHKETPGKRQAWREKLALCLIILLVTAVTALISFGLSVMLCHPVEPVSPEALLSDHGANSTQPLVAVRGRIYDLSDPMTGASLHLSDADYGRDAATLLPPFPEEAAACKRWPEGSLAHICNTPRTQDPRCVPYAKAWNTLRRHSTHKWVVHPWRDVLRPDNPDGLFAYNGFVYSLEPYFSSGGAYYGTDADALLALLVGNDATIAVSRSRTLQALVPCWNAQLRVGRVEGGTPGCVITSGITIAATVVLNAMILIKLLCAVLFDWAFSLQLRKITKHFTRAAVSGRRVPHVLVAVTCCNETEATLRSTFDAIALSNYACSRKLLFIVADGDVAAAADAEADANAAPTTPQILRAMVRPSEIAAPRALPYMAVGEGPREFNAAEVVSGSYTSTNGIVVPCILVVKVGT</sequence>
<feature type="compositionally biased region" description="Basic residues" evidence="4">
    <location>
        <begin position="582"/>
        <end position="591"/>
    </location>
</feature>
<dbReference type="PRINTS" id="PR01415">
    <property type="entry name" value="ANKYRIN"/>
</dbReference>
<evidence type="ECO:0000256" key="4">
    <source>
        <dbReference type="SAM" id="MobiDB-lite"/>
    </source>
</evidence>
<accession>A0A9W8HQW2</accession>
<dbReference type="Proteomes" id="UP001140094">
    <property type="component" value="Unassembled WGS sequence"/>
</dbReference>
<keyword evidence="6" id="KW-0067">ATP-binding</keyword>
<keyword evidence="5" id="KW-0472">Membrane</keyword>
<feature type="region of interest" description="Disordered" evidence="4">
    <location>
        <begin position="559"/>
        <end position="591"/>
    </location>
</feature>
<protein>
    <submittedName>
        <fullName evidence="6">ATP-dependent RNA helicase</fullName>
    </submittedName>
</protein>
<dbReference type="GO" id="GO:0004386">
    <property type="term" value="F:helicase activity"/>
    <property type="evidence" value="ECO:0007669"/>
    <property type="project" value="UniProtKB-KW"/>
</dbReference>
<keyword evidence="5" id="KW-1133">Transmembrane helix</keyword>
<keyword evidence="6" id="KW-0547">Nucleotide-binding</keyword>
<reference evidence="6" key="1">
    <citation type="submission" date="2022-07" db="EMBL/GenBank/DDBJ databases">
        <title>Phylogenomic reconstructions and comparative analyses of Kickxellomycotina fungi.</title>
        <authorList>
            <person name="Reynolds N.K."/>
            <person name="Stajich J.E."/>
            <person name="Barry K."/>
            <person name="Grigoriev I.V."/>
            <person name="Crous P."/>
            <person name="Smith M.E."/>
        </authorList>
    </citation>
    <scope>NUCLEOTIDE SEQUENCE</scope>
    <source>
        <strain evidence="6">NRRL 1565</strain>
    </source>
</reference>
<feature type="compositionally biased region" description="Pro residues" evidence="4">
    <location>
        <begin position="432"/>
        <end position="442"/>
    </location>
</feature>
<feature type="repeat" description="ANK" evidence="3">
    <location>
        <begin position="148"/>
        <end position="169"/>
    </location>
</feature>
<feature type="compositionally biased region" description="Pro residues" evidence="4">
    <location>
        <begin position="505"/>
        <end position="514"/>
    </location>
</feature>
<keyword evidence="7" id="KW-1185">Reference proteome</keyword>
<evidence type="ECO:0000313" key="7">
    <source>
        <dbReference type="Proteomes" id="UP001140094"/>
    </source>
</evidence>
<feature type="compositionally biased region" description="Polar residues" evidence="4">
    <location>
        <begin position="394"/>
        <end position="407"/>
    </location>
</feature>
<evidence type="ECO:0000256" key="1">
    <source>
        <dbReference type="ARBA" id="ARBA00022737"/>
    </source>
</evidence>
<keyword evidence="2 3" id="KW-0040">ANK repeat</keyword>
<feature type="compositionally biased region" description="Polar residues" evidence="4">
    <location>
        <begin position="14"/>
        <end position="25"/>
    </location>
</feature>
<feature type="repeat" description="ANK" evidence="3">
    <location>
        <begin position="182"/>
        <end position="214"/>
    </location>
</feature>
<evidence type="ECO:0000256" key="3">
    <source>
        <dbReference type="PROSITE-ProRule" id="PRU00023"/>
    </source>
</evidence>
<keyword evidence="6" id="KW-0378">Hydrolase</keyword>
<keyword evidence="6" id="KW-0347">Helicase</keyword>
<dbReference type="EMBL" id="JANBUO010001349">
    <property type="protein sequence ID" value="KAJ2798651.1"/>
    <property type="molecule type" value="Genomic_DNA"/>
</dbReference>
<dbReference type="PANTHER" id="PTHR24173:SF74">
    <property type="entry name" value="ANKYRIN REPEAT DOMAIN-CONTAINING PROTEIN 16"/>
    <property type="match status" value="1"/>
</dbReference>
<dbReference type="AlphaFoldDB" id="A0A9W8HQW2"/>
<feature type="repeat" description="ANK" evidence="3">
    <location>
        <begin position="215"/>
        <end position="247"/>
    </location>
</feature>
<evidence type="ECO:0000313" key="6">
    <source>
        <dbReference type="EMBL" id="KAJ2798651.1"/>
    </source>
</evidence>
<feature type="compositionally biased region" description="Polar residues" evidence="4">
    <location>
        <begin position="350"/>
        <end position="359"/>
    </location>
</feature>
<dbReference type="InterPro" id="IPR036770">
    <property type="entry name" value="Ankyrin_rpt-contain_sf"/>
</dbReference>
<feature type="compositionally biased region" description="Low complexity" evidence="4">
    <location>
        <begin position="494"/>
        <end position="504"/>
    </location>
</feature>
<feature type="region of interest" description="Disordered" evidence="4">
    <location>
        <begin position="1"/>
        <end position="25"/>
    </location>
</feature>
<keyword evidence="5" id="KW-0812">Transmembrane</keyword>
<feature type="compositionally biased region" description="Low complexity" evidence="4">
    <location>
        <begin position="372"/>
        <end position="393"/>
    </location>
</feature>
<dbReference type="Pfam" id="PF12796">
    <property type="entry name" value="Ank_2"/>
    <property type="match status" value="2"/>
</dbReference>
<feature type="transmembrane region" description="Helical" evidence="5">
    <location>
        <begin position="602"/>
        <end position="623"/>
    </location>
</feature>
<dbReference type="InterPro" id="IPR002110">
    <property type="entry name" value="Ankyrin_rpt"/>
</dbReference>
<organism evidence="6 7">
    <name type="scientific">Coemansia guatemalensis</name>
    <dbReference type="NCBI Taxonomy" id="2761395"/>
    <lineage>
        <taxon>Eukaryota</taxon>
        <taxon>Fungi</taxon>
        <taxon>Fungi incertae sedis</taxon>
        <taxon>Zoopagomycota</taxon>
        <taxon>Kickxellomycotina</taxon>
        <taxon>Kickxellomycetes</taxon>
        <taxon>Kickxellales</taxon>
        <taxon>Kickxellaceae</taxon>
        <taxon>Coemansia</taxon>
    </lineage>
</organism>
<dbReference type="PROSITE" id="PS50297">
    <property type="entry name" value="ANK_REP_REGION"/>
    <property type="match status" value="2"/>
</dbReference>
<comment type="caution">
    <text evidence="6">The sequence shown here is derived from an EMBL/GenBank/DDBJ whole genome shotgun (WGS) entry which is preliminary data.</text>
</comment>
<name>A0A9W8HQW2_9FUNG</name>
<dbReference type="OrthoDB" id="370884at2759"/>
<dbReference type="Gene3D" id="1.25.40.20">
    <property type="entry name" value="Ankyrin repeat-containing domain"/>
    <property type="match status" value="4"/>
</dbReference>
<dbReference type="PROSITE" id="PS50088">
    <property type="entry name" value="ANK_REPEAT"/>
    <property type="match status" value="4"/>
</dbReference>
<feature type="repeat" description="ANK" evidence="3">
    <location>
        <begin position="115"/>
        <end position="147"/>
    </location>
</feature>
<evidence type="ECO:0000256" key="2">
    <source>
        <dbReference type="ARBA" id="ARBA00023043"/>
    </source>
</evidence>
<feature type="transmembrane region" description="Helical" evidence="5">
    <location>
        <begin position="644"/>
        <end position="666"/>
    </location>
</feature>
<gene>
    <name evidence="6" type="primary">HAS1_2</name>
    <name evidence="6" type="ORF">H4R20_004744</name>
</gene>
<feature type="non-terminal residue" evidence="6">
    <location>
        <position position="1033"/>
    </location>
</feature>